<dbReference type="OrthoDB" id="1143019at2"/>
<feature type="transmembrane region" description="Helical" evidence="1">
    <location>
        <begin position="262"/>
        <end position="286"/>
    </location>
</feature>
<dbReference type="RefSeq" id="WP_103052190.1">
    <property type="nucleotide sequence ID" value="NZ_POWF01000004.1"/>
</dbReference>
<gene>
    <name evidence="2" type="ORF">C1T31_09210</name>
</gene>
<keyword evidence="3" id="KW-1185">Reference proteome</keyword>
<keyword evidence="1" id="KW-1133">Transmembrane helix</keyword>
<evidence type="ECO:0000256" key="1">
    <source>
        <dbReference type="SAM" id="Phobius"/>
    </source>
</evidence>
<keyword evidence="1" id="KW-0812">Transmembrane</keyword>
<dbReference type="Pfam" id="PF12412">
    <property type="entry name" value="DUF3667"/>
    <property type="match status" value="1"/>
</dbReference>
<feature type="transmembrane region" description="Helical" evidence="1">
    <location>
        <begin position="333"/>
        <end position="352"/>
    </location>
</feature>
<dbReference type="EMBL" id="POWF01000004">
    <property type="protein sequence ID" value="PNQ73150.1"/>
    <property type="molecule type" value="Genomic_DNA"/>
</dbReference>
<reference evidence="2 3" key="1">
    <citation type="submission" date="2018-01" db="EMBL/GenBank/DDBJ databases">
        <title>The draft genome of Hanstruepera neustonica JCM19743.</title>
        <authorList>
            <person name="He R.-H."/>
            <person name="Du Z.-J."/>
        </authorList>
    </citation>
    <scope>NUCLEOTIDE SEQUENCE [LARGE SCALE GENOMIC DNA]</scope>
    <source>
        <strain evidence="2 3">JCM19743</strain>
    </source>
</reference>
<evidence type="ECO:0000313" key="3">
    <source>
        <dbReference type="Proteomes" id="UP000236641"/>
    </source>
</evidence>
<dbReference type="Proteomes" id="UP000236641">
    <property type="component" value="Unassembled WGS sequence"/>
</dbReference>
<proteinExistence type="predicted"/>
<accession>A0A2K1DYQ5</accession>
<feature type="transmembrane region" description="Helical" evidence="1">
    <location>
        <begin position="293"/>
        <end position="313"/>
    </location>
</feature>
<dbReference type="InterPro" id="IPR022134">
    <property type="entry name" value="DUF3667"/>
</dbReference>
<comment type="caution">
    <text evidence="2">The sequence shown here is derived from an EMBL/GenBank/DDBJ whole genome shotgun (WGS) entry which is preliminary data.</text>
</comment>
<feature type="transmembrane region" description="Helical" evidence="1">
    <location>
        <begin position="232"/>
        <end position="256"/>
    </location>
</feature>
<evidence type="ECO:0000313" key="2">
    <source>
        <dbReference type="EMBL" id="PNQ73150.1"/>
    </source>
</evidence>
<sequence length="354" mass="41311">MATEQTTCKNCEQEFEKGFEFCPHCGQKANDELTIGVLFYNTISNYFSFDARFFKSFIPLMIRPGYLAKKFLEGKRLLYLHPAQMYLFISVIFFFLFSFVAREQEESIDRALKRDYEKAKKVIDTISEKGLDSAQVAKLMKPYEANKDKMGLNEVELKELDSLIKTGGNTKPNMNFGFDENKIDSLIDVGAADKVIYKEMGMDDDAGYFKKRFYAQMLKFYKTKSGGSILKAFYDTIPIAMFFLLPIFAFILKLFYFRKGAYAYHLVFSFYFFSFLFTVFSVLLLLNFAWADFPGWITFLIMISTFIYLFIALKRFYDQGWFLSFLKSSMVTFTFFVFLFPASLAVLFVAFLSY</sequence>
<dbReference type="AlphaFoldDB" id="A0A2K1DYQ5"/>
<protein>
    <recommendedName>
        <fullName evidence="4">DUF3667 domain-containing protein</fullName>
    </recommendedName>
</protein>
<name>A0A2K1DYQ5_9FLAO</name>
<keyword evidence="1" id="KW-0472">Membrane</keyword>
<evidence type="ECO:0008006" key="4">
    <source>
        <dbReference type="Google" id="ProtNLM"/>
    </source>
</evidence>
<organism evidence="2 3">
    <name type="scientific">Hanstruepera neustonica</name>
    <dbReference type="NCBI Taxonomy" id="1445657"/>
    <lineage>
        <taxon>Bacteria</taxon>
        <taxon>Pseudomonadati</taxon>
        <taxon>Bacteroidota</taxon>
        <taxon>Flavobacteriia</taxon>
        <taxon>Flavobacteriales</taxon>
        <taxon>Flavobacteriaceae</taxon>
        <taxon>Hanstruepera</taxon>
    </lineage>
</organism>
<feature type="transmembrane region" description="Helical" evidence="1">
    <location>
        <begin position="83"/>
        <end position="101"/>
    </location>
</feature>